<protein>
    <recommendedName>
        <fullName evidence="5">Tetraspanin Tsp3</fullName>
    </recommendedName>
</protein>
<sequence length="308" mass="34475">MVSRKKQVVIAINVVGLLATTALVAYALYEINARSLPIPTVLGAITLALPVFSGLSVETVRATNRRRRRLLGSRQASPFISNLVPLFCLTIIEAVLATLAGTHIAPSGDLRCGMERRWQDMFHRKDGNHIRAIQDAFQCCGLASSHDMAWPFPDKQHTARSCEETFGRTKGCMGDWRKDEQQIAAILLIVPIIVFLWQMMVVTAPLEQHSWLGRILPRQLQATSSSGENGNVQRALEYPTSRERYTDDPEDASNIESAPELQETLERLTSAASQEAEAEHTRSHSREPTHEQRDTPNEQSEHNVWSRS</sequence>
<gene>
    <name evidence="3" type="ORF">EJ05DRAFT_498518</name>
</gene>
<keyword evidence="2" id="KW-0472">Membrane</keyword>
<feature type="region of interest" description="Disordered" evidence="1">
    <location>
        <begin position="222"/>
        <end position="308"/>
    </location>
</feature>
<name>A0A6A6WEH7_9PEZI</name>
<keyword evidence="2" id="KW-0812">Transmembrane</keyword>
<dbReference type="GeneID" id="54487751"/>
<feature type="transmembrane region" description="Helical" evidence="2">
    <location>
        <begin position="83"/>
        <end position="105"/>
    </location>
</feature>
<evidence type="ECO:0000256" key="1">
    <source>
        <dbReference type="SAM" id="MobiDB-lite"/>
    </source>
</evidence>
<dbReference type="Proteomes" id="UP000799437">
    <property type="component" value="Unassembled WGS sequence"/>
</dbReference>
<feature type="transmembrane region" description="Helical" evidence="2">
    <location>
        <begin position="41"/>
        <end position="62"/>
    </location>
</feature>
<dbReference type="OrthoDB" id="71600at2759"/>
<keyword evidence="4" id="KW-1185">Reference proteome</keyword>
<feature type="transmembrane region" description="Helical" evidence="2">
    <location>
        <begin position="7"/>
        <end position="29"/>
    </location>
</feature>
<evidence type="ECO:0008006" key="5">
    <source>
        <dbReference type="Google" id="ProtNLM"/>
    </source>
</evidence>
<accession>A0A6A6WEH7</accession>
<dbReference type="GO" id="GO:0016020">
    <property type="term" value="C:membrane"/>
    <property type="evidence" value="ECO:0007669"/>
    <property type="project" value="InterPro"/>
</dbReference>
<feature type="compositionally biased region" description="Basic and acidic residues" evidence="1">
    <location>
        <begin position="277"/>
        <end position="301"/>
    </location>
</feature>
<dbReference type="EMBL" id="ML996568">
    <property type="protein sequence ID" value="KAF2760559.1"/>
    <property type="molecule type" value="Genomic_DNA"/>
</dbReference>
<dbReference type="InterPro" id="IPR008952">
    <property type="entry name" value="Tetraspanin_EC2_sf"/>
</dbReference>
<dbReference type="RefSeq" id="XP_033603010.1">
    <property type="nucleotide sequence ID" value="XM_033746697.1"/>
</dbReference>
<keyword evidence="2" id="KW-1133">Transmembrane helix</keyword>
<evidence type="ECO:0000256" key="2">
    <source>
        <dbReference type="SAM" id="Phobius"/>
    </source>
</evidence>
<feature type="compositionally biased region" description="Polar residues" evidence="1">
    <location>
        <begin position="222"/>
        <end position="232"/>
    </location>
</feature>
<evidence type="ECO:0000313" key="4">
    <source>
        <dbReference type="Proteomes" id="UP000799437"/>
    </source>
</evidence>
<organism evidence="3 4">
    <name type="scientific">Pseudovirgaria hyperparasitica</name>
    <dbReference type="NCBI Taxonomy" id="470096"/>
    <lineage>
        <taxon>Eukaryota</taxon>
        <taxon>Fungi</taxon>
        <taxon>Dikarya</taxon>
        <taxon>Ascomycota</taxon>
        <taxon>Pezizomycotina</taxon>
        <taxon>Dothideomycetes</taxon>
        <taxon>Dothideomycetes incertae sedis</taxon>
        <taxon>Acrospermales</taxon>
        <taxon>Acrospermaceae</taxon>
        <taxon>Pseudovirgaria</taxon>
    </lineage>
</organism>
<dbReference type="SUPFAM" id="SSF48652">
    <property type="entry name" value="Tetraspanin"/>
    <property type="match status" value="1"/>
</dbReference>
<dbReference type="AlphaFoldDB" id="A0A6A6WEH7"/>
<evidence type="ECO:0000313" key="3">
    <source>
        <dbReference type="EMBL" id="KAF2760559.1"/>
    </source>
</evidence>
<feature type="transmembrane region" description="Helical" evidence="2">
    <location>
        <begin position="183"/>
        <end position="206"/>
    </location>
</feature>
<proteinExistence type="predicted"/>
<reference evidence="3" key="1">
    <citation type="journal article" date="2020" name="Stud. Mycol.">
        <title>101 Dothideomycetes genomes: a test case for predicting lifestyles and emergence of pathogens.</title>
        <authorList>
            <person name="Haridas S."/>
            <person name="Albert R."/>
            <person name="Binder M."/>
            <person name="Bloem J."/>
            <person name="Labutti K."/>
            <person name="Salamov A."/>
            <person name="Andreopoulos B."/>
            <person name="Baker S."/>
            <person name="Barry K."/>
            <person name="Bills G."/>
            <person name="Bluhm B."/>
            <person name="Cannon C."/>
            <person name="Castanera R."/>
            <person name="Culley D."/>
            <person name="Daum C."/>
            <person name="Ezra D."/>
            <person name="Gonzalez J."/>
            <person name="Henrissat B."/>
            <person name="Kuo A."/>
            <person name="Liang C."/>
            <person name="Lipzen A."/>
            <person name="Lutzoni F."/>
            <person name="Magnuson J."/>
            <person name="Mondo S."/>
            <person name="Nolan M."/>
            <person name="Ohm R."/>
            <person name="Pangilinan J."/>
            <person name="Park H.-J."/>
            <person name="Ramirez L."/>
            <person name="Alfaro M."/>
            <person name="Sun H."/>
            <person name="Tritt A."/>
            <person name="Yoshinaga Y."/>
            <person name="Zwiers L.-H."/>
            <person name="Turgeon B."/>
            <person name="Goodwin S."/>
            <person name="Spatafora J."/>
            <person name="Crous P."/>
            <person name="Grigoriev I."/>
        </authorList>
    </citation>
    <scope>NUCLEOTIDE SEQUENCE</scope>
    <source>
        <strain evidence="3">CBS 121739</strain>
    </source>
</reference>